<dbReference type="PROSITE" id="PS51900">
    <property type="entry name" value="CB"/>
    <property type="match status" value="1"/>
</dbReference>
<proteinExistence type="predicted"/>
<dbReference type="PROSITE" id="PS51898">
    <property type="entry name" value="TYR_RECOMBINASE"/>
    <property type="match status" value="1"/>
</dbReference>
<dbReference type="InterPro" id="IPR011010">
    <property type="entry name" value="DNA_brk_join_enz"/>
</dbReference>
<evidence type="ECO:0000313" key="7">
    <source>
        <dbReference type="EMBL" id="GAA5159773.1"/>
    </source>
</evidence>
<protein>
    <recommendedName>
        <fullName evidence="9">Integrase</fullName>
    </recommendedName>
</protein>
<keyword evidence="8" id="KW-1185">Reference proteome</keyword>
<dbReference type="InterPro" id="IPR010998">
    <property type="entry name" value="Integrase_recombinase_N"/>
</dbReference>
<dbReference type="InterPro" id="IPR002104">
    <property type="entry name" value="Integrase_catalytic"/>
</dbReference>
<dbReference type="EMBL" id="BAABJP010000019">
    <property type="protein sequence ID" value="GAA5159773.1"/>
    <property type="molecule type" value="Genomic_DNA"/>
</dbReference>
<feature type="domain" description="Core-binding (CB)" evidence="6">
    <location>
        <begin position="23"/>
        <end position="105"/>
    </location>
</feature>
<gene>
    <name evidence="7" type="ORF">GCM10023321_41390</name>
</gene>
<comment type="caution">
    <text evidence="7">The sequence shown here is derived from an EMBL/GenBank/DDBJ whole genome shotgun (WGS) entry which is preliminary data.</text>
</comment>
<keyword evidence="3" id="KW-0233">DNA recombination</keyword>
<dbReference type="InterPro" id="IPR044068">
    <property type="entry name" value="CB"/>
</dbReference>
<dbReference type="InterPro" id="IPR004107">
    <property type="entry name" value="Integrase_SAM-like_N"/>
</dbReference>
<evidence type="ECO:0000256" key="1">
    <source>
        <dbReference type="ARBA" id="ARBA00022908"/>
    </source>
</evidence>
<sequence length="371" mass="42949">MDEEVVGRVVPLRGLARRDRADQVVADMLEGWRRQQLARNLSFTTIDSRAQLVNRFLRHCNEMPWRWTVAHVDEFFGDLRAEHHLGRSTIRAYQNALRLFCDYLTDPRYDWDRVCERAFGTHPSQVVHEWNSVGHHQDNEQDPRKRAFTREELQAFFDRADDEVARIRRLGRKGWLPAFRDAVLFKVAYGWGLRRNEVRHLQTVDFSRNPHAREFGRFGQLQVRYGKAHAGSAPKRRGVLTVRSWSAETVEQWIRHGLPLLGGGLDLFPTERGTLVSEAALGARFRRYRDELELAAGLDMHSFRRSYVTHLLEDGVDPMFVQHQVGHEHASTTALYSCVSSDYRTRTLRHALDTCLNEALATAPRGRAGQD</sequence>
<dbReference type="Gene3D" id="1.10.443.10">
    <property type="entry name" value="Intergrase catalytic core"/>
    <property type="match status" value="1"/>
</dbReference>
<evidence type="ECO:0000259" key="5">
    <source>
        <dbReference type="PROSITE" id="PS51898"/>
    </source>
</evidence>
<evidence type="ECO:0000256" key="4">
    <source>
        <dbReference type="PROSITE-ProRule" id="PRU01248"/>
    </source>
</evidence>
<dbReference type="Pfam" id="PF00589">
    <property type="entry name" value="Phage_integrase"/>
    <property type="match status" value="1"/>
</dbReference>
<keyword evidence="1" id="KW-0229">DNA integration</keyword>
<evidence type="ECO:0008006" key="9">
    <source>
        <dbReference type="Google" id="ProtNLM"/>
    </source>
</evidence>
<dbReference type="InterPro" id="IPR013762">
    <property type="entry name" value="Integrase-like_cat_sf"/>
</dbReference>
<reference evidence="8" key="1">
    <citation type="journal article" date="2019" name="Int. J. Syst. Evol. Microbiol.">
        <title>The Global Catalogue of Microorganisms (GCM) 10K type strain sequencing project: providing services to taxonomists for standard genome sequencing and annotation.</title>
        <authorList>
            <consortium name="The Broad Institute Genomics Platform"/>
            <consortium name="The Broad Institute Genome Sequencing Center for Infectious Disease"/>
            <person name="Wu L."/>
            <person name="Ma J."/>
        </authorList>
    </citation>
    <scope>NUCLEOTIDE SEQUENCE [LARGE SCALE GENOMIC DNA]</scope>
    <source>
        <strain evidence="8">JCM 18303</strain>
    </source>
</reference>
<evidence type="ECO:0000259" key="6">
    <source>
        <dbReference type="PROSITE" id="PS51900"/>
    </source>
</evidence>
<dbReference type="Pfam" id="PF13495">
    <property type="entry name" value="Phage_int_SAM_4"/>
    <property type="match status" value="1"/>
</dbReference>
<dbReference type="Proteomes" id="UP001428817">
    <property type="component" value="Unassembled WGS sequence"/>
</dbReference>
<dbReference type="RefSeq" id="WP_185063313.1">
    <property type="nucleotide sequence ID" value="NZ_BAABJP010000019.1"/>
</dbReference>
<accession>A0ABP9QCU5</accession>
<name>A0ABP9QCU5_9PSEU</name>
<keyword evidence="2 4" id="KW-0238">DNA-binding</keyword>
<dbReference type="InterPro" id="IPR050090">
    <property type="entry name" value="Tyrosine_recombinase_XerCD"/>
</dbReference>
<evidence type="ECO:0000313" key="8">
    <source>
        <dbReference type="Proteomes" id="UP001428817"/>
    </source>
</evidence>
<evidence type="ECO:0000256" key="3">
    <source>
        <dbReference type="ARBA" id="ARBA00023172"/>
    </source>
</evidence>
<feature type="domain" description="Tyr recombinase" evidence="5">
    <location>
        <begin position="143"/>
        <end position="349"/>
    </location>
</feature>
<dbReference type="SUPFAM" id="SSF56349">
    <property type="entry name" value="DNA breaking-rejoining enzymes"/>
    <property type="match status" value="1"/>
</dbReference>
<organism evidence="7 8">
    <name type="scientific">Pseudonocardia eucalypti</name>
    <dbReference type="NCBI Taxonomy" id="648755"/>
    <lineage>
        <taxon>Bacteria</taxon>
        <taxon>Bacillati</taxon>
        <taxon>Actinomycetota</taxon>
        <taxon>Actinomycetes</taxon>
        <taxon>Pseudonocardiales</taxon>
        <taxon>Pseudonocardiaceae</taxon>
        <taxon>Pseudonocardia</taxon>
    </lineage>
</organism>
<evidence type="ECO:0000256" key="2">
    <source>
        <dbReference type="ARBA" id="ARBA00023125"/>
    </source>
</evidence>
<dbReference type="Gene3D" id="1.10.150.130">
    <property type="match status" value="1"/>
</dbReference>
<dbReference type="PANTHER" id="PTHR30349">
    <property type="entry name" value="PHAGE INTEGRASE-RELATED"/>
    <property type="match status" value="1"/>
</dbReference>
<dbReference type="CDD" id="cd00397">
    <property type="entry name" value="DNA_BRE_C"/>
    <property type="match status" value="1"/>
</dbReference>